<proteinExistence type="predicted"/>
<dbReference type="AlphaFoldDB" id="A0A645ILR7"/>
<dbReference type="EMBL" id="VSSQ01118145">
    <property type="protein sequence ID" value="MPN52238.1"/>
    <property type="molecule type" value="Genomic_DNA"/>
</dbReference>
<comment type="caution">
    <text evidence="1">The sequence shown here is derived from an EMBL/GenBank/DDBJ whole genome shotgun (WGS) entry which is preliminary data.</text>
</comment>
<name>A0A645ILR7_9ZZZZ</name>
<gene>
    <name evidence="1" type="ORF">SDC9_199894</name>
</gene>
<reference evidence="1" key="1">
    <citation type="submission" date="2019-08" db="EMBL/GenBank/DDBJ databases">
        <authorList>
            <person name="Kucharzyk K."/>
            <person name="Murdoch R.W."/>
            <person name="Higgins S."/>
            <person name="Loffler F."/>
        </authorList>
    </citation>
    <scope>NUCLEOTIDE SEQUENCE</scope>
</reference>
<accession>A0A645ILR7</accession>
<evidence type="ECO:0000313" key="1">
    <source>
        <dbReference type="EMBL" id="MPN52238.1"/>
    </source>
</evidence>
<organism evidence="1">
    <name type="scientific">bioreactor metagenome</name>
    <dbReference type="NCBI Taxonomy" id="1076179"/>
    <lineage>
        <taxon>unclassified sequences</taxon>
        <taxon>metagenomes</taxon>
        <taxon>ecological metagenomes</taxon>
    </lineage>
</organism>
<sequence>MRKYIAYRSHLLKVSVRGHDLRVVIGTGKTNNPGIGNLDDRVMIPKCIMIIVQFTDYIINTLCNLVIRHGFQEIIERLNLITVKYIFGERG</sequence>
<protein>
    <submittedName>
        <fullName evidence="1">Uncharacterized protein</fullName>
    </submittedName>
</protein>